<dbReference type="OrthoDB" id="9816138at2"/>
<reference evidence="2 3" key="1">
    <citation type="submission" date="2018-08" db="EMBL/GenBank/DDBJ databases">
        <title>Murine metabolic-syndrome-specific gut microbial biobank.</title>
        <authorList>
            <person name="Liu C."/>
        </authorList>
    </citation>
    <scope>NUCLEOTIDE SEQUENCE [LARGE SCALE GENOMIC DNA]</scope>
    <source>
        <strain evidence="2 3">X69</strain>
    </source>
</reference>
<dbReference type="RefSeq" id="WP_160208729.1">
    <property type="nucleotide sequence ID" value="NZ_JBCLRI010000002.1"/>
</dbReference>
<name>A0A845RET5_9FIRM</name>
<sequence length="263" mass="29799">MLGKLLKYEFRATGRLFLPLYGALMIFALINALLLSFREVPQLPAVLAMLVYVLLAIAIFVVTFIVMIQRFYKNLLSDEGYLMFTLPVKAWYHILCKLIVSTVWLIVSTAITLFTIFIMMFNADLFRATVKLWDIVMSGFLLYLGPQEILTILEFFVTMFISVIGSILAIYTAISLGHLFRRHRILAAFGAYIVLSIVSSLLAQLVYGLFGTFRMLAPSATLAAQGAWLLHQLLYPGLIVTIIECVLYFLITNFVLSRKLNLE</sequence>
<keyword evidence="1" id="KW-1133">Transmembrane helix</keyword>
<proteinExistence type="predicted"/>
<feature type="transmembrane region" description="Helical" evidence="1">
    <location>
        <begin position="186"/>
        <end position="213"/>
    </location>
</feature>
<dbReference type="Proteomes" id="UP000446348">
    <property type="component" value="Unassembled WGS sequence"/>
</dbReference>
<protein>
    <submittedName>
        <fullName evidence="2">Uncharacterized protein</fullName>
    </submittedName>
</protein>
<feature type="transmembrane region" description="Helical" evidence="1">
    <location>
        <begin position="20"/>
        <end position="37"/>
    </location>
</feature>
<keyword evidence="1" id="KW-0812">Transmembrane</keyword>
<comment type="caution">
    <text evidence="2">The sequence shown here is derived from an EMBL/GenBank/DDBJ whole genome shotgun (WGS) entry which is preliminary data.</text>
</comment>
<feature type="transmembrane region" description="Helical" evidence="1">
    <location>
        <begin position="149"/>
        <end position="174"/>
    </location>
</feature>
<accession>A0A845RET5</accession>
<keyword evidence="1" id="KW-0472">Membrane</keyword>
<evidence type="ECO:0000256" key="1">
    <source>
        <dbReference type="SAM" id="Phobius"/>
    </source>
</evidence>
<feature type="transmembrane region" description="Helical" evidence="1">
    <location>
        <begin position="92"/>
        <end position="118"/>
    </location>
</feature>
<feature type="transmembrane region" description="Helical" evidence="1">
    <location>
        <begin position="233"/>
        <end position="256"/>
    </location>
</feature>
<dbReference type="EMBL" id="QXWZ01000003">
    <property type="protein sequence ID" value="NBI77837.1"/>
    <property type="molecule type" value="Genomic_DNA"/>
</dbReference>
<gene>
    <name evidence="2" type="ORF">D3Z39_02925</name>
</gene>
<evidence type="ECO:0000313" key="3">
    <source>
        <dbReference type="Proteomes" id="UP000446348"/>
    </source>
</evidence>
<evidence type="ECO:0000313" key="2">
    <source>
        <dbReference type="EMBL" id="NBI77837.1"/>
    </source>
</evidence>
<organism evidence="2 3">
    <name type="scientific">Anaerotruncus colihominis</name>
    <dbReference type="NCBI Taxonomy" id="169435"/>
    <lineage>
        <taxon>Bacteria</taxon>
        <taxon>Bacillati</taxon>
        <taxon>Bacillota</taxon>
        <taxon>Clostridia</taxon>
        <taxon>Eubacteriales</taxon>
        <taxon>Oscillospiraceae</taxon>
        <taxon>Anaerotruncus</taxon>
    </lineage>
</organism>
<feature type="transmembrane region" description="Helical" evidence="1">
    <location>
        <begin position="49"/>
        <end position="72"/>
    </location>
</feature>
<dbReference type="AlphaFoldDB" id="A0A845RET5"/>